<dbReference type="AlphaFoldDB" id="A0A0G3GR72"/>
<dbReference type="GO" id="GO:0006284">
    <property type="term" value="P:base-excision repair"/>
    <property type="evidence" value="ECO:0007669"/>
    <property type="project" value="InterPro"/>
</dbReference>
<dbReference type="STRING" id="1050174.CEPID_00895"/>
<dbReference type="EMBL" id="CP011541">
    <property type="protein sequence ID" value="AKK02073.1"/>
    <property type="molecule type" value="Genomic_DNA"/>
</dbReference>
<keyword evidence="1" id="KW-0378">Hydrolase</keyword>
<organism evidence="1 2">
    <name type="scientific">Corynebacterium epidermidicanis</name>
    <dbReference type="NCBI Taxonomy" id="1050174"/>
    <lineage>
        <taxon>Bacteria</taxon>
        <taxon>Bacillati</taxon>
        <taxon>Actinomycetota</taxon>
        <taxon>Actinomycetes</taxon>
        <taxon>Mycobacteriales</taxon>
        <taxon>Corynebacteriaceae</taxon>
        <taxon>Corynebacterium</taxon>
    </lineage>
</organism>
<dbReference type="Gene3D" id="1.10.340.30">
    <property type="entry name" value="Hypothetical protein, domain 2"/>
    <property type="match status" value="1"/>
</dbReference>
<dbReference type="InterPro" id="IPR011257">
    <property type="entry name" value="DNA_glycosylase"/>
</dbReference>
<sequence length="209" mass="23535">MTTFELTPAGLVLGVDNRLRPQWATTSQLLQDYYDYEWGRPPKTESEMFERIVLEGFQAGLSWEIVLKKRPAFREAFCDFEVDRIASFGEADVAKLLANPDIIRNQNKIRAAINNAQRVQQLRAETDLITFLQNFAPVAWERPTSLEQAKTKSAESAAMARELRRRGFKFVGETTCFALMEATGMIDNRIVGAAALLDVPDSNGLLQTS</sequence>
<dbReference type="InterPro" id="IPR052891">
    <property type="entry name" value="DNA-3mA_glycosylase"/>
</dbReference>
<dbReference type="EC" id="3.2.2.20" evidence="1"/>
<dbReference type="PANTHER" id="PTHR30037">
    <property type="entry name" value="DNA-3-METHYLADENINE GLYCOSYLASE 1"/>
    <property type="match status" value="1"/>
</dbReference>
<dbReference type="Pfam" id="PF03352">
    <property type="entry name" value="Adenine_glyco"/>
    <property type="match status" value="1"/>
</dbReference>
<dbReference type="GO" id="GO:0008725">
    <property type="term" value="F:DNA-3-methyladenine glycosylase activity"/>
    <property type="evidence" value="ECO:0007669"/>
    <property type="project" value="UniProtKB-EC"/>
</dbReference>
<dbReference type="OrthoDB" id="9807664at2"/>
<keyword evidence="1" id="KW-0326">Glycosidase</keyword>
<dbReference type="KEGG" id="cei:CEPID_00895"/>
<evidence type="ECO:0000313" key="1">
    <source>
        <dbReference type="EMBL" id="AKK02073.1"/>
    </source>
</evidence>
<accession>A0A0G3GR72</accession>
<dbReference type="RefSeq" id="WP_047239361.1">
    <property type="nucleotide sequence ID" value="NZ_CP011541.1"/>
</dbReference>
<proteinExistence type="predicted"/>
<name>A0A0G3GR72_9CORY</name>
<dbReference type="Proteomes" id="UP000035368">
    <property type="component" value="Chromosome"/>
</dbReference>
<evidence type="ECO:0000313" key="2">
    <source>
        <dbReference type="Proteomes" id="UP000035368"/>
    </source>
</evidence>
<dbReference type="PATRIC" id="fig|1050174.4.peg.188"/>
<reference evidence="1 2" key="1">
    <citation type="submission" date="2015-05" db="EMBL/GenBank/DDBJ databases">
        <title>Complete genome sequence of Corynebacterium epidermidicanis DSM 45586, isolated from the skin of a dog suffering from pruritus.</title>
        <authorList>
            <person name="Ruckert C."/>
            <person name="Albersmeier A."/>
            <person name="Winkler A."/>
            <person name="Tauch A."/>
        </authorList>
    </citation>
    <scope>NUCLEOTIDE SEQUENCE [LARGE SCALE GENOMIC DNA]</scope>
    <source>
        <strain evidence="1 2">DSM 45586</strain>
    </source>
</reference>
<protein>
    <submittedName>
        <fullName evidence="1">DNA-3-methyladenine glycosylase I</fullName>
        <ecNumber evidence="1">3.2.2.20</ecNumber>
    </submittedName>
</protein>
<keyword evidence="2" id="KW-1185">Reference proteome</keyword>
<dbReference type="SUPFAM" id="SSF48150">
    <property type="entry name" value="DNA-glycosylase"/>
    <property type="match status" value="1"/>
</dbReference>
<dbReference type="PANTHER" id="PTHR30037:SF4">
    <property type="entry name" value="DNA-3-METHYLADENINE GLYCOSYLASE I"/>
    <property type="match status" value="1"/>
</dbReference>
<dbReference type="InterPro" id="IPR005019">
    <property type="entry name" value="Adenine_glyco"/>
</dbReference>
<gene>
    <name evidence="1" type="primary">tag</name>
    <name evidence="1" type="ORF">CEPID_00895</name>
</gene>